<evidence type="ECO:0000313" key="7">
    <source>
        <dbReference type="Proteomes" id="UP000320235"/>
    </source>
</evidence>
<name>A0A543FJT6_9MICO</name>
<feature type="region of interest" description="Disordered" evidence="4">
    <location>
        <begin position="395"/>
        <end position="427"/>
    </location>
</feature>
<dbReference type="EMBL" id="VFPE01000001">
    <property type="protein sequence ID" value="TQM34140.1"/>
    <property type="molecule type" value="Genomic_DNA"/>
</dbReference>
<dbReference type="GO" id="GO:0003677">
    <property type="term" value="F:DNA binding"/>
    <property type="evidence" value="ECO:0007669"/>
    <property type="project" value="UniProtKB-KW"/>
</dbReference>
<dbReference type="PRINTS" id="PR00038">
    <property type="entry name" value="HTHLUXR"/>
</dbReference>
<proteinExistence type="predicted"/>
<evidence type="ECO:0000259" key="5">
    <source>
        <dbReference type="PROSITE" id="PS50043"/>
    </source>
</evidence>
<keyword evidence="2 6" id="KW-0238">DNA-binding</keyword>
<accession>A0A543FJT6</accession>
<evidence type="ECO:0000256" key="1">
    <source>
        <dbReference type="ARBA" id="ARBA00023015"/>
    </source>
</evidence>
<dbReference type="InterPro" id="IPR027417">
    <property type="entry name" value="P-loop_NTPase"/>
</dbReference>
<dbReference type="AlphaFoldDB" id="A0A543FJT6"/>
<dbReference type="PROSITE" id="PS50043">
    <property type="entry name" value="HTH_LUXR_2"/>
    <property type="match status" value="1"/>
</dbReference>
<feature type="compositionally biased region" description="Basic and acidic residues" evidence="4">
    <location>
        <begin position="740"/>
        <end position="754"/>
    </location>
</feature>
<feature type="domain" description="HTH luxR-type" evidence="5">
    <location>
        <begin position="756"/>
        <end position="821"/>
    </location>
</feature>
<sequence>MSALPTLIVARDWTASHAQLDDIRFPGESARAVVSGSAGSGKSTLLRSLARMLADEGVETVMSRAATDIPATPPSTVLLVDDAHQLDVDRLRVLADRADDPDAGLIVAARTWPAPAELAPVLFRLERSHPAILLGEVTRPQLRSERPDLGDCEDAVLHLTGGIAWLVHECVGAHDDTDCADDPEHRTLHESLRPRILHRLMSVSPDLRRLVDDLSLGLAPLANADGRGEDLESLLSEGYAEGLLTGDGRPAPVVAESVRAVAPVTRVIDAIQSPGSSALRDEVVLRSFDGITDARASAALAARARAVLPGDAALAAALLEQSVACGADPAAMVRERAQAAWMLGRLDEAGVLLDTHAASAPADSSGELADLAAALWADRGMVRLADETYRARIPRDDPASATRARVAAAGAGRTPAPQAVAPGSPMPTPPSLLLTAYELLDRGLVATLSATTPISALSDLQRASELYTASADSGPSVELPAVIAAAAAIGLGDLKSAQTIVDDALTGAQGGSHREPRLELWSAWISLQRERPVEARAALARATHGRALSPRDDAFAATIEIGLARRYDDAAGLAAVWEASHARITRVEPDLYSLLPLGELVIAAARVGAPEAMEASFEAGLSLVAALGEPPAWSTSLHWAGIQRGILLNRPKALIPHARAMVSAASHNRLAARMAQAGRVWTSVLAGTVDPDAVENAARGLATVGLAWDGARLAGHGAGRSDDRKVIARLLACARELHPRDSLRPADGGEHAEAPDSAGDSPLSEREREVAELVLQGKTYAEIGEAIFISPRTAEHHIAHIRRRLDATSRSDLLAKLRIALDVAAPPTRAAPEESLP</sequence>
<dbReference type="SUPFAM" id="SSF52540">
    <property type="entry name" value="P-loop containing nucleoside triphosphate hydrolases"/>
    <property type="match status" value="1"/>
</dbReference>
<dbReference type="GO" id="GO:0006355">
    <property type="term" value="P:regulation of DNA-templated transcription"/>
    <property type="evidence" value="ECO:0007669"/>
    <property type="project" value="InterPro"/>
</dbReference>
<evidence type="ECO:0000256" key="2">
    <source>
        <dbReference type="ARBA" id="ARBA00023125"/>
    </source>
</evidence>
<dbReference type="Proteomes" id="UP000320235">
    <property type="component" value="Unassembled WGS sequence"/>
</dbReference>
<feature type="region of interest" description="Disordered" evidence="4">
    <location>
        <begin position="740"/>
        <end position="768"/>
    </location>
</feature>
<evidence type="ECO:0000256" key="3">
    <source>
        <dbReference type="ARBA" id="ARBA00023163"/>
    </source>
</evidence>
<dbReference type="InterPro" id="IPR000792">
    <property type="entry name" value="Tscrpt_reg_LuxR_C"/>
</dbReference>
<dbReference type="RefSeq" id="WP_141892635.1">
    <property type="nucleotide sequence ID" value="NZ_BAABLH010000001.1"/>
</dbReference>
<keyword evidence="7" id="KW-1185">Reference proteome</keyword>
<dbReference type="InterPro" id="IPR003593">
    <property type="entry name" value="AAA+_ATPase"/>
</dbReference>
<dbReference type="CDD" id="cd06170">
    <property type="entry name" value="LuxR_C_like"/>
    <property type="match status" value="1"/>
</dbReference>
<dbReference type="SUPFAM" id="SSF46894">
    <property type="entry name" value="C-terminal effector domain of the bipartite response regulators"/>
    <property type="match status" value="1"/>
</dbReference>
<reference evidence="6 7" key="1">
    <citation type="submission" date="2019-06" db="EMBL/GenBank/DDBJ databases">
        <title>Sequencing the genomes of 1000 actinobacteria strains.</title>
        <authorList>
            <person name="Klenk H.-P."/>
        </authorList>
    </citation>
    <scope>NUCLEOTIDE SEQUENCE [LARGE SCALE GENOMIC DNA]</scope>
    <source>
        <strain evidence="6 7">DSM 105492</strain>
    </source>
</reference>
<dbReference type="SMART" id="SM00382">
    <property type="entry name" value="AAA"/>
    <property type="match status" value="1"/>
</dbReference>
<gene>
    <name evidence="6" type="ORF">FB391_0427</name>
</gene>
<dbReference type="InterPro" id="IPR016032">
    <property type="entry name" value="Sig_transdc_resp-reg_C-effctor"/>
</dbReference>
<dbReference type="PANTHER" id="PTHR44688:SF16">
    <property type="entry name" value="DNA-BINDING TRANSCRIPTIONAL ACTIVATOR DEVR_DOSR"/>
    <property type="match status" value="1"/>
</dbReference>
<evidence type="ECO:0000313" key="6">
    <source>
        <dbReference type="EMBL" id="TQM34140.1"/>
    </source>
</evidence>
<keyword evidence="3" id="KW-0804">Transcription</keyword>
<feature type="compositionally biased region" description="Low complexity" evidence="4">
    <location>
        <begin position="399"/>
        <end position="423"/>
    </location>
</feature>
<dbReference type="InterPro" id="IPR036388">
    <property type="entry name" value="WH-like_DNA-bd_sf"/>
</dbReference>
<dbReference type="PANTHER" id="PTHR44688">
    <property type="entry name" value="DNA-BINDING TRANSCRIPTIONAL ACTIVATOR DEVR_DOSR"/>
    <property type="match status" value="1"/>
</dbReference>
<dbReference type="Pfam" id="PF00196">
    <property type="entry name" value="GerE"/>
    <property type="match status" value="1"/>
</dbReference>
<keyword evidence="1" id="KW-0805">Transcription regulation</keyword>
<comment type="caution">
    <text evidence="6">The sequence shown here is derived from an EMBL/GenBank/DDBJ whole genome shotgun (WGS) entry which is preliminary data.</text>
</comment>
<dbReference type="OrthoDB" id="4811808at2"/>
<dbReference type="Gene3D" id="1.10.10.10">
    <property type="entry name" value="Winged helix-like DNA-binding domain superfamily/Winged helix DNA-binding domain"/>
    <property type="match status" value="1"/>
</dbReference>
<organism evidence="6 7">
    <name type="scientific">Microbacterium kyungheense</name>
    <dbReference type="NCBI Taxonomy" id="1263636"/>
    <lineage>
        <taxon>Bacteria</taxon>
        <taxon>Bacillati</taxon>
        <taxon>Actinomycetota</taxon>
        <taxon>Actinomycetes</taxon>
        <taxon>Micrococcales</taxon>
        <taxon>Microbacteriaceae</taxon>
        <taxon>Microbacterium</taxon>
    </lineage>
</organism>
<dbReference type="SMART" id="SM00421">
    <property type="entry name" value="HTH_LUXR"/>
    <property type="match status" value="1"/>
</dbReference>
<protein>
    <submittedName>
        <fullName evidence="6">DNA-binding CsgD family transcriptional regulator</fullName>
    </submittedName>
</protein>
<evidence type="ECO:0000256" key="4">
    <source>
        <dbReference type="SAM" id="MobiDB-lite"/>
    </source>
</evidence>